<gene>
    <name evidence="1" type="ORF">BQ8482_110318</name>
</gene>
<keyword evidence="2" id="KW-1185">Reference proteome</keyword>
<name>A0A2P9AB72_9HYPH</name>
<dbReference type="AlphaFoldDB" id="A0A2P9AB72"/>
<evidence type="ECO:0008006" key="3">
    <source>
        <dbReference type="Google" id="ProtNLM"/>
    </source>
</evidence>
<evidence type="ECO:0000313" key="2">
    <source>
        <dbReference type="Proteomes" id="UP000245698"/>
    </source>
</evidence>
<proteinExistence type="predicted"/>
<organism evidence="1 2">
    <name type="scientific">Mesorhizobium delmotii</name>
    <dbReference type="NCBI Taxonomy" id="1631247"/>
    <lineage>
        <taxon>Bacteria</taxon>
        <taxon>Pseudomonadati</taxon>
        <taxon>Pseudomonadota</taxon>
        <taxon>Alphaproteobacteria</taxon>
        <taxon>Hyphomicrobiales</taxon>
        <taxon>Phyllobacteriaceae</taxon>
        <taxon>Mesorhizobium</taxon>
    </lineage>
</organism>
<accession>A0A2P9AB72</accession>
<evidence type="ECO:0000313" key="1">
    <source>
        <dbReference type="EMBL" id="SJM28388.1"/>
    </source>
</evidence>
<protein>
    <recommendedName>
        <fullName evidence="3">Alkyl hydroperoxide reductase subunit C/ Thiol specific antioxidant domain-containing protein</fullName>
    </recommendedName>
</protein>
<dbReference type="Proteomes" id="UP000245698">
    <property type="component" value="Unassembled WGS sequence"/>
</dbReference>
<dbReference type="EMBL" id="FUIG01000013">
    <property type="protein sequence ID" value="SJM28388.1"/>
    <property type="molecule type" value="Genomic_DNA"/>
</dbReference>
<reference evidence="2" key="1">
    <citation type="submission" date="2016-12" db="EMBL/GenBank/DDBJ databases">
        <authorList>
            <person name="Brunel B."/>
        </authorList>
    </citation>
    <scope>NUCLEOTIDE SEQUENCE [LARGE SCALE GENOMIC DNA]</scope>
</reference>
<sequence>MAQLKPALREKGVECLAVVITPVERAQLYFRYHPAPDLLAASDPKRASHRAFGLRHLYGLSRTSMCQRRRGTPILAFAGGTSRSLSPWTMSTWADRRRPLGGRLQAPAAQGGRLARYVPGLAGMSCPVVRSFSRAR</sequence>